<dbReference type="Pfam" id="PF08818">
    <property type="entry name" value="DUF1801"/>
    <property type="match status" value="1"/>
</dbReference>
<protein>
    <recommendedName>
        <fullName evidence="1">YdhG-like domain-containing protein</fullName>
    </recommendedName>
</protein>
<proteinExistence type="predicted"/>
<dbReference type="Gene3D" id="3.90.1150.200">
    <property type="match status" value="1"/>
</dbReference>
<dbReference type="EMBL" id="JNSL01000031">
    <property type="protein sequence ID" value="KGA19393.1"/>
    <property type="molecule type" value="Genomic_DNA"/>
</dbReference>
<evidence type="ECO:0000259" key="1">
    <source>
        <dbReference type="Pfam" id="PF08818"/>
    </source>
</evidence>
<feature type="domain" description="YdhG-like" evidence="1">
    <location>
        <begin position="49"/>
        <end position="140"/>
    </location>
</feature>
<sequence>MGCSTQATLRFGATASPLRRAGFTIESVSAPRFTTLDEYLASLDAVKATTLRAVVDAITSKFPDLTVKIAWNVPQVHRGKDYVFGMSAAKNHLTLAPWGTGTLEPFRARLADYVVNKATFQVPVDWNVDADLLRDMVATRLAELDG</sequence>
<reference evidence="2" key="1">
    <citation type="submission" date="2014-06" db="EMBL/GenBank/DDBJ databases">
        <title>Key roles for freshwater Actinobacteria revealed by deep metagenomic sequencing.</title>
        <authorList>
            <person name="Ghai R."/>
            <person name="Mizuno C.M."/>
            <person name="Picazo A."/>
            <person name="Camacho A."/>
            <person name="Rodriguez-Valera F."/>
        </authorList>
    </citation>
    <scope>NUCLEOTIDE SEQUENCE</scope>
</reference>
<dbReference type="SUPFAM" id="SSF159888">
    <property type="entry name" value="YdhG-like"/>
    <property type="match status" value="1"/>
</dbReference>
<organism evidence="2">
    <name type="scientific">freshwater metagenome</name>
    <dbReference type="NCBI Taxonomy" id="449393"/>
    <lineage>
        <taxon>unclassified sequences</taxon>
        <taxon>metagenomes</taxon>
        <taxon>ecological metagenomes</taxon>
    </lineage>
</organism>
<comment type="caution">
    <text evidence="2">The sequence shown here is derived from an EMBL/GenBank/DDBJ whole genome shotgun (WGS) entry which is preliminary data.</text>
</comment>
<dbReference type="AlphaFoldDB" id="A0A094SLI1"/>
<name>A0A094SLI1_9ZZZZ</name>
<gene>
    <name evidence="2" type="ORF">GM51_6685</name>
</gene>
<accession>A0A094SLI1</accession>
<dbReference type="InterPro" id="IPR014922">
    <property type="entry name" value="YdhG-like"/>
</dbReference>
<evidence type="ECO:0000313" key="2">
    <source>
        <dbReference type="EMBL" id="KGA19393.1"/>
    </source>
</evidence>